<proteinExistence type="inferred from homology"/>
<dbReference type="PANTHER" id="PTHR11552:SF158">
    <property type="entry name" value="GH23626P-RELATED"/>
    <property type="match status" value="1"/>
</dbReference>
<dbReference type="PROSITE" id="PS00623">
    <property type="entry name" value="GMC_OXRED_1"/>
    <property type="match status" value="1"/>
</dbReference>
<dbReference type="InterPro" id="IPR012132">
    <property type="entry name" value="GMC_OxRdtase"/>
</dbReference>
<name>A0AAV8WJ53_9CUCU</name>
<dbReference type="SUPFAM" id="SSF51905">
    <property type="entry name" value="FAD/NAD(P)-binding domain"/>
    <property type="match status" value="1"/>
</dbReference>
<comment type="cofactor">
    <cofactor evidence="3">
        <name>FAD</name>
        <dbReference type="ChEBI" id="CHEBI:57692"/>
    </cofactor>
</comment>
<feature type="domain" description="Glucose-methanol-choline oxidoreductase N-terminal" evidence="6">
    <location>
        <begin position="264"/>
        <end position="278"/>
    </location>
</feature>
<accession>A0AAV8WJ53</accession>
<feature type="domain" description="Glucose-methanol-choline oxidoreductase N-terminal" evidence="5">
    <location>
        <begin position="84"/>
        <end position="107"/>
    </location>
</feature>
<dbReference type="GO" id="GO:0050660">
    <property type="term" value="F:flavin adenine dinucleotide binding"/>
    <property type="evidence" value="ECO:0007669"/>
    <property type="project" value="InterPro"/>
</dbReference>
<sequence>DIGSYDFVIIGAGSTGSVIANRLSEIKQWRILLLDAGSLPNQLTEIPSLYAFGVFSDYNWGFRSIPQTTACLGTVNEECLIPRGRGIGGTTLINGAMYSRGHPTDFDKWAELAGDPSWSYENVLTYFKKSEDFHQTDPDAPVNWEYHGTGGYWYVEHHNPPISLKHIFLEANEELGYNITDYNGPLLEGGSVVQYNTKVGRRQDQGTAFIMPVRKRNNLVVLTKSYVVKIEINNDTKEATGVIFTNHGRTYRAAASKEVILSAGAISSPQLLMLSGIGPKEHLQELGVPIVENVPVGKVLRDHVGTYGVTFSSNMTSPDQTLREQIKDYLNGFGALTTSSLSHVLGFYQTNIEETPNYPDFEVILDLSDPASEFGKRFLNWKDETYDILYNNTDISFYMTTILLHAHSVGSIKLKSSSPFDYPLIDYNFLSDPNNKDINALYEGIQFCMRLVNTTAFQQVGAKFESRPLPACKDLEYLSKDYWFCLIRQTTLAVYHPVGTCPIGTDPATGAVVDSELKVFGIKKLRVADSSVFPFTLTGHPSAACAMVGEKISDTIKLNYSETP</sequence>
<feature type="active site" description="Proton acceptor" evidence="2">
    <location>
        <position position="540"/>
    </location>
</feature>
<evidence type="ECO:0000256" key="2">
    <source>
        <dbReference type="PIRSR" id="PIRSR000137-1"/>
    </source>
</evidence>
<comment type="caution">
    <text evidence="7">The sequence shown here is derived from an EMBL/GenBank/DDBJ whole genome shotgun (WGS) entry which is preliminary data.</text>
</comment>
<dbReference type="Gene3D" id="3.50.50.60">
    <property type="entry name" value="FAD/NAD(P)-binding domain"/>
    <property type="match status" value="1"/>
</dbReference>
<evidence type="ECO:0000256" key="4">
    <source>
        <dbReference type="RuleBase" id="RU003968"/>
    </source>
</evidence>
<feature type="binding site" evidence="3">
    <location>
        <position position="90"/>
    </location>
    <ligand>
        <name>FAD</name>
        <dbReference type="ChEBI" id="CHEBI:57692"/>
    </ligand>
</feature>
<reference evidence="7" key="1">
    <citation type="journal article" date="2023" name="Insect Mol. Biol.">
        <title>Genome sequencing provides insights into the evolution of gene families encoding plant cell wall-degrading enzymes in longhorned beetles.</title>
        <authorList>
            <person name="Shin N.R."/>
            <person name="Okamura Y."/>
            <person name="Kirsch R."/>
            <person name="Pauchet Y."/>
        </authorList>
    </citation>
    <scope>NUCLEOTIDE SEQUENCE</scope>
    <source>
        <strain evidence="7">RBIC_L_NR</strain>
    </source>
</reference>
<dbReference type="SUPFAM" id="SSF54373">
    <property type="entry name" value="FAD-linked reductases, C-terminal domain"/>
    <property type="match status" value="1"/>
</dbReference>
<evidence type="ECO:0000259" key="6">
    <source>
        <dbReference type="PROSITE" id="PS00624"/>
    </source>
</evidence>
<keyword evidence="8" id="KW-1185">Reference proteome</keyword>
<evidence type="ECO:0000313" key="7">
    <source>
        <dbReference type="EMBL" id="KAJ8926205.1"/>
    </source>
</evidence>
<dbReference type="PANTHER" id="PTHR11552">
    <property type="entry name" value="GLUCOSE-METHANOL-CHOLINE GMC OXIDOREDUCTASE"/>
    <property type="match status" value="1"/>
</dbReference>
<evidence type="ECO:0000313" key="8">
    <source>
        <dbReference type="Proteomes" id="UP001162156"/>
    </source>
</evidence>
<dbReference type="PROSITE" id="PS00624">
    <property type="entry name" value="GMC_OXRED_2"/>
    <property type="match status" value="1"/>
</dbReference>
<feature type="binding site" evidence="3">
    <location>
        <position position="227"/>
    </location>
    <ligand>
        <name>FAD</name>
        <dbReference type="ChEBI" id="CHEBI:57692"/>
    </ligand>
</feature>
<organism evidence="7 8">
    <name type="scientific">Rhamnusium bicolor</name>
    <dbReference type="NCBI Taxonomy" id="1586634"/>
    <lineage>
        <taxon>Eukaryota</taxon>
        <taxon>Metazoa</taxon>
        <taxon>Ecdysozoa</taxon>
        <taxon>Arthropoda</taxon>
        <taxon>Hexapoda</taxon>
        <taxon>Insecta</taxon>
        <taxon>Pterygota</taxon>
        <taxon>Neoptera</taxon>
        <taxon>Endopterygota</taxon>
        <taxon>Coleoptera</taxon>
        <taxon>Polyphaga</taxon>
        <taxon>Cucujiformia</taxon>
        <taxon>Chrysomeloidea</taxon>
        <taxon>Cerambycidae</taxon>
        <taxon>Lepturinae</taxon>
        <taxon>Rhagiini</taxon>
        <taxon>Rhamnusium</taxon>
    </lineage>
</organism>
<protein>
    <recommendedName>
        <fullName evidence="5 6">Glucose-methanol-choline oxidoreductase N-terminal domain-containing protein</fullName>
    </recommendedName>
</protein>
<dbReference type="Pfam" id="PF05199">
    <property type="entry name" value="GMC_oxred_C"/>
    <property type="match status" value="1"/>
</dbReference>
<evidence type="ECO:0000256" key="3">
    <source>
        <dbReference type="PIRSR" id="PIRSR000137-2"/>
    </source>
</evidence>
<dbReference type="Gene3D" id="3.30.560.10">
    <property type="entry name" value="Glucose Oxidase, domain 3"/>
    <property type="match status" value="1"/>
</dbReference>
<dbReference type="Pfam" id="PF00732">
    <property type="entry name" value="GMC_oxred_N"/>
    <property type="match status" value="1"/>
</dbReference>
<dbReference type="InterPro" id="IPR007867">
    <property type="entry name" value="GMC_OxRtase_C"/>
</dbReference>
<keyword evidence="3 4" id="KW-0274">FAD</keyword>
<gene>
    <name evidence="7" type="ORF">NQ314_021461</name>
</gene>
<evidence type="ECO:0000256" key="1">
    <source>
        <dbReference type="ARBA" id="ARBA00010790"/>
    </source>
</evidence>
<dbReference type="InterPro" id="IPR000172">
    <property type="entry name" value="GMC_OxRdtase_N"/>
</dbReference>
<dbReference type="AlphaFoldDB" id="A0AAV8WJ53"/>
<dbReference type="PIRSF" id="PIRSF000137">
    <property type="entry name" value="Alcohol_oxidase"/>
    <property type="match status" value="1"/>
</dbReference>
<evidence type="ECO:0000259" key="5">
    <source>
        <dbReference type="PROSITE" id="PS00623"/>
    </source>
</evidence>
<dbReference type="Proteomes" id="UP001162156">
    <property type="component" value="Unassembled WGS sequence"/>
</dbReference>
<feature type="active site" description="Proton donor" evidence="2">
    <location>
        <position position="496"/>
    </location>
</feature>
<dbReference type="InterPro" id="IPR036188">
    <property type="entry name" value="FAD/NAD-bd_sf"/>
</dbReference>
<feature type="non-terminal residue" evidence="7">
    <location>
        <position position="1"/>
    </location>
</feature>
<dbReference type="GO" id="GO:0016614">
    <property type="term" value="F:oxidoreductase activity, acting on CH-OH group of donors"/>
    <property type="evidence" value="ECO:0007669"/>
    <property type="project" value="InterPro"/>
</dbReference>
<keyword evidence="4" id="KW-0285">Flavoprotein</keyword>
<dbReference type="EMBL" id="JANEYF010005981">
    <property type="protein sequence ID" value="KAJ8926205.1"/>
    <property type="molecule type" value="Genomic_DNA"/>
</dbReference>
<comment type="similarity">
    <text evidence="1 4">Belongs to the GMC oxidoreductase family.</text>
</comment>